<keyword evidence="5" id="KW-1185">Reference proteome</keyword>
<evidence type="ECO:0000256" key="2">
    <source>
        <dbReference type="SAM" id="Phobius"/>
    </source>
</evidence>
<dbReference type="Proteomes" id="UP000734854">
    <property type="component" value="Unassembled WGS sequence"/>
</dbReference>
<evidence type="ECO:0000313" key="5">
    <source>
        <dbReference type="Proteomes" id="UP000734854"/>
    </source>
</evidence>
<feature type="compositionally biased region" description="Gly residues" evidence="1">
    <location>
        <begin position="264"/>
        <end position="283"/>
    </location>
</feature>
<keyword evidence="2" id="KW-1133">Transmembrane helix</keyword>
<proteinExistence type="predicted"/>
<evidence type="ECO:0000256" key="1">
    <source>
        <dbReference type="SAM" id="MobiDB-lite"/>
    </source>
</evidence>
<feature type="domain" description="BURP" evidence="3">
    <location>
        <begin position="377"/>
        <end position="591"/>
    </location>
</feature>
<dbReference type="PROSITE" id="PS51277">
    <property type="entry name" value="BURP"/>
    <property type="match status" value="1"/>
</dbReference>
<dbReference type="EMBL" id="JACMSC010000010">
    <property type="protein sequence ID" value="KAG6504113.1"/>
    <property type="molecule type" value="Genomic_DNA"/>
</dbReference>
<dbReference type="InterPro" id="IPR044816">
    <property type="entry name" value="BURP"/>
</dbReference>
<comment type="caution">
    <text evidence="4">The sequence shown here is derived from an EMBL/GenBank/DDBJ whole genome shotgun (WGS) entry which is preliminary data.</text>
</comment>
<protein>
    <recommendedName>
        <fullName evidence="3">BURP domain-containing protein</fullName>
    </recommendedName>
</protein>
<feature type="region of interest" description="Disordered" evidence="1">
    <location>
        <begin position="233"/>
        <end position="283"/>
    </location>
</feature>
<keyword evidence="2" id="KW-0472">Membrane</keyword>
<accession>A0A8J5KYL4</accession>
<keyword evidence="2" id="KW-0812">Transmembrane</keyword>
<gene>
    <name evidence="4" type="ORF">ZIOFF_036442</name>
</gene>
<dbReference type="Pfam" id="PF03181">
    <property type="entry name" value="BURP"/>
    <property type="match status" value="1"/>
</dbReference>
<feature type="region of interest" description="Disordered" evidence="1">
    <location>
        <begin position="102"/>
        <end position="126"/>
    </location>
</feature>
<name>A0A8J5KYL4_ZINOF</name>
<reference evidence="4 5" key="1">
    <citation type="submission" date="2020-08" db="EMBL/GenBank/DDBJ databases">
        <title>Plant Genome Project.</title>
        <authorList>
            <person name="Zhang R.-G."/>
        </authorList>
    </citation>
    <scope>NUCLEOTIDE SEQUENCE [LARGE SCALE GENOMIC DNA]</scope>
    <source>
        <tissue evidence="4">Rhizome</tissue>
    </source>
</reference>
<feature type="transmembrane region" description="Helical" evidence="2">
    <location>
        <begin position="15"/>
        <end position="35"/>
    </location>
</feature>
<dbReference type="PANTHER" id="PTHR31236">
    <property type="entry name" value="BURP DOMAIN PROTEIN USPL1-LIKE"/>
    <property type="match status" value="1"/>
</dbReference>
<dbReference type="SMART" id="SM01045">
    <property type="entry name" value="BURP"/>
    <property type="match status" value="1"/>
</dbReference>
<evidence type="ECO:0000313" key="4">
    <source>
        <dbReference type="EMBL" id="KAG6504113.1"/>
    </source>
</evidence>
<evidence type="ECO:0000259" key="3">
    <source>
        <dbReference type="PROSITE" id="PS51277"/>
    </source>
</evidence>
<sequence>MQHPSASGDDGASPAIRIGLPLAVAVVVGLAAAVARHAVPLQRVVAYVPPPVRGEDSSDGVRLHLSLLLVADALADTALTRREAAVASSEAPVARLNSGGFRGRRRRQVGEQEEHEEEREEVRKQSEGDLDRILSIGLAARSTLYKLVVECRKSVHSDVFSSNGSPVRVPPSAFVLLVPLLRQLLRASSDAAMSPQEAYWRTVLPTTPMPSAIADRLSLGVTVGSEKTTVSVGKGGVHVNTGKPGRGTTVNVGGGGVHVTTKKPGGGTSVNVGHGGGGTGKPGGGGTTVNVGHGGVHVGTGKPGGGGTTVNVGHGGVHVGTGKPGGGGTTVNVGHGGVGVHVGPYTGKPPVREHSPFIYNYAASETQIHDDSNVALFFLESNLHPGTAMTVHFTRPSDFRAAFLPRREADAIPFSSARLPEILDRLSIKPGSPEAEMTLNTLQECERPAAPGERKVCATSLESMVDFSVANLGTRRVVAASTSVSKAGTPRQMYTIEGVRKAVAAEGKVVACHAEKYAYAVFYCHTSATARAYTVSLVGADGTKVEAVAVCHTDTAGWNPNHVAFKTLKVSPGTVPVCHFLPEDHVVWSRSN</sequence>
<organism evidence="4 5">
    <name type="scientific">Zingiber officinale</name>
    <name type="common">Ginger</name>
    <name type="synonym">Amomum zingiber</name>
    <dbReference type="NCBI Taxonomy" id="94328"/>
    <lineage>
        <taxon>Eukaryota</taxon>
        <taxon>Viridiplantae</taxon>
        <taxon>Streptophyta</taxon>
        <taxon>Embryophyta</taxon>
        <taxon>Tracheophyta</taxon>
        <taxon>Spermatophyta</taxon>
        <taxon>Magnoliopsida</taxon>
        <taxon>Liliopsida</taxon>
        <taxon>Zingiberales</taxon>
        <taxon>Zingiberaceae</taxon>
        <taxon>Zingiber</taxon>
    </lineage>
</organism>
<dbReference type="InterPro" id="IPR004873">
    <property type="entry name" value="BURP_dom"/>
</dbReference>
<dbReference type="AlphaFoldDB" id="A0A8J5KYL4"/>
<dbReference type="PANTHER" id="PTHR31236:SF2">
    <property type="entry name" value="BURP DOMAIN PROTEIN RD22"/>
    <property type="match status" value="1"/>
</dbReference>